<sequence length="126" mass="14965">MSKTKRTVLTRDDCPPLEEQYKSIMENFDFDKVLEYMQWDKSHREYDDEGRCIGKSTWKMYVGPNEHRVPTLYELSRNASVLLREVMKLYNDNKSPYLSIATGPFKVICRYGMLELIACLETWSYD</sequence>
<proteinExistence type="predicted"/>
<reference evidence="1" key="1">
    <citation type="journal article" date="2021" name="Proc. Natl. Acad. Sci. U.S.A.">
        <title>A Catalog of Tens of Thousands of Viruses from Human Metagenomes Reveals Hidden Associations with Chronic Diseases.</title>
        <authorList>
            <person name="Tisza M.J."/>
            <person name="Buck C.B."/>
        </authorList>
    </citation>
    <scope>NUCLEOTIDE SEQUENCE</scope>
    <source>
        <strain evidence="1">CtML55</strain>
    </source>
</reference>
<dbReference type="EMBL" id="BK059105">
    <property type="protein sequence ID" value="DAE31093.1"/>
    <property type="molecule type" value="Genomic_DNA"/>
</dbReference>
<protein>
    <submittedName>
        <fullName evidence="1">Uncharacterized protein</fullName>
    </submittedName>
</protein>
<name>A0A8S5RJ86_9VIRU</name>
<evidence type="ECO:0000313" key="1">
    <source>
        <dbReference type="EMBL" id="DAE31093.1"/>
    </source>
</evidence>
<accession>A0A8S5RJ86</accession>
<organism evidence="1">
    <name type="scientific">virus sp. ctML55</name>
    <dbReference type="NCBI Taxonomy" id="2827627"/>
    <lineage>
        <taxon>Viruses</taxon>
    </lineage>
</organism>